<keyword evidence="3" id="KW-1185">Reference proteome</keyword>
<organism evidence="2 3">
    <name type="scientific">Granulicella aggregans</name>
    <dbReference type="NCBI Taxonomy" id="474949"/>
    <lineage>
        <taxon>Bacteria</taxon>
        <taxon>Pseudomonadati</taxon>
        <taxon>Acidobacteriota</taxon>
        <taxon>Terriglobia</taxon>
        <taxon>Terriglobales</taxon>
        <taxon>Acidobacteriaceae</taxon>
        <taxon>Granulicella</taxon>
    </lineage>
</organism>
<feature type="signal peptide" evidence="1">
    <location>
        <begin position="1"/>
        <end position="25"/>
    </location>
</feature>
<dbReference type="Proteomes" id="UP000540989">
    <property type="component" value="Unassembled WGS sequence"/>
</dbReference>
<evidence type="ECO:0000313" key="3">
    <source>
        <dbReference type="Proteomes" id="UP000540989"/>
    </source>
</evidence>
<feature type="chain" id="PRO_5030634144" evidence="1">
    <location>
        <begin position="26"/>
        <end position="312"/>
    </location>
</feature>
<name>A0A7W7ZGI7_9BACT</name>
<protein>
    <submittedName>
        <fullName evidence="2">Uncharacterized protein</fullName>
    </submittedName>
</protein>
<dbReference type="RefSeq" id="WP_246409326.1">
    <property type="nucleotide sequence ID" value="NZ_JACHIP010000005.1"/>
</dbReference>
<dbReference type="AlphaFoldDB" id="A0A7W7ZGI7"/>
<evidence type="ECO:0000256" key="1">
    <source>
        <dbReference type="SAM" id="SignalP"/>
    </source>
</evidence>
<evidence type="ECO:0000313" key="2">
    <source>
        <dbReference type="EMBL" id="MBB5059376.1"/>
    </source>
</evidence>
<keyword evidence="1" id="KW-0732">Signal</keyword>
<comment type="caution">
    <text evidence="2">The sequence shown here is derived from an EMBL/GenBank/DDBJ whole genome shotgun (WGS) entry which is preliminary data.</text>
</comment>
<proteinExistence type="predicted"/>
<accession>A0A7W7ZGI7</accession>
<dbReference type="EMBL" id="JACHIP010000005">
    <property type="protein sequence ID" value="MBB5059376.1"/>
    <property type="molecule type" value="Genomic_DNA"/>
</dbReference>
<reference evidence="2 3" key="1">
    <citation type="submission" date="2020-08" db="EMBL/GenBank/DDBJ databases">
        <title>Genomic Encyclopedia of Type Strains, Phase IV (KMG-V): Genome sequencing to study the core and pangenomes of soil and plant-associated prokaryotes.</title>
        <authorList>
            <person name="Whitman W."/>
        </authorList>
    </citation>
    <scope>NUCLEOTIDE SEQUENCE [LARGE SCALE GENOMIC DNA]</scope>
    <source>
        <strain evidence="2 3">M8UP14</strain>
    </source>
</reference>
<gene>
    <name evidence="2" type="ORF">HDF16_004099</name>
</gene>
<sequence>MNMMAVTHVLFAVFLSFALNNAASAQVAVGPSQLPGPTSPQLEVDQVSDILGLTANVRRLQTLQASEGCGFVIASPEELTLHQQLLESVQAASLDLDGVMGTIANERGKLGNLQTSLKASRDKTVARLNATALITGSGVGALVSATQFTTVGSRTNNIGDGIGIGSGAASTLLAYLAVRKQHGPEGTVQDVPNMLAPLFGQAPVLNTNYPDIVLQYLQSVPPGETMERGTRLEQLKAEWGEAGRLDSSDTAKKQKKVIVLTASGEKDVKITIDDLTDRIAMLGDVSGRIALMKRDLAFLMRSYTAKTTCSAH</sequence>